<proteinExistence type="predicted"/>
<dbReference type="InterPro" id="IPR011990">
    <property type="entry name" value="TPR-like_helical_dom_sf"/>
</dbReference>
<dbReference type="PANTHER" id="PTHR47942:SF7">
    <property type="entry name" value="OS02G0711100 PROTEIN"/>
    <property type="match status" value="1"/>
</dbReference>
<dbReference type="PANTHER" id="PTHR47942">
    <property type="entry name" value="TETRATRICOPEPTIDE REPEAT (TPR)-LIKE SUPERFAMILY PROTEIN-RELATED"/>
    <property type="match status" value="1"/>
</dbReference>
<keyword evidence="1" id="KW-0677">Repeat</keyword>
<dbReference type="AlphaFoldDB" id="A0ABC8S2Z8"/>
<evidence type="ECO:0000313" key="3">
    <source>
        <dbReference type="EMBL" id="CAK9150626.1"/>
    </source>
</evidence>
<dbReference type="EMBL" id="CAUOFW020002058">
    <property type="protein sequence ID" value="CAK9150626.1"/>
    <property type="molecule type" value="Genomic_DNA"/>
</dbReference>
<dbReference type="Pfam" id="PF13041">
    <property type="entry name" value="PPR_2"/>
    <property type="match status" value="1"/>
</dbReference>
<evidence type="ECO:0000313" key="4">
    <source>
        <dbReference type="Proteomes" id="UP001642360"/>
    </source>
</evidence>
<feature type="repeat" description="PPR" evidence="2">
    <location>
        <begin position="133"/>
        <end position="167"/>
    </location>
</feature>
<reference evidence="3 4" key="1">
    <citation type="submission" date="2024-02" db="EMBL/GenBank/DDBJ databases">
        <authorList>
            <person name="Vignale AGUSTIN F."/>
            <person name="Sosa J E."/>
            <person name="Modenutti C."/>
        </authorList>
    </citation>
    <scope>NUCLEOTIDE SEQUENCE [LARGE SCALE GENOMIC DNA]</scope>
</reference>
<dbReference type="NCBIfam" id="TIGR00756">
    <property type="entry name" value="PPR"/>
    <property type="match status" value="1"/>
</dbReference>
<evidence type="ECO:0008006" key="5">
    <source>
        <dbReference type="Google" id="ProtNLM"/>
    </source>
</evidence>
<evidence type="ECO:0000256" key="1">
    <source>
        <dbReference type="ARBA" id="ARBA00022737"/>
    </source>
</evidence>
<feature type="repeat" description="PPR" evidence="2">
    <location>
        <begin position="24"/>
        <end position="59"/>
    </location>
</feature>
<comment type="caution">
    <text evidence="3">The sequence shown here is derived from an EMBL/GenBank/DDBJ whole genome shotgun (WGS) entry which is preliminary data.</text>
</comment>
<evidence type="ECO:0000256" key="2">
    <source>
        <dbReference type="PROSITE-ProRule" id="PRU00708"/>
    </source>
</evidence>
<sequence length="303" mass="34298">MDQDGNTHQAMEFLGIARYMIRPDEDTYAILLEGWANEGNVISATQTFAEMLMEIGWDPRNVSAYDTFLTTVIKGPDGIGEAMKFFAAMKERQCYPGMNFLKAAIEECERKGDGKDALLLWEAMVGGQGCKPDTEMYNSMITVQCHVMDSALAKRLLDEMVYNGAFPDSQTYNVLFHFVIKNRRLNEASPIFTEMIKNECVPSHSNCSLAVRIFMEGGDPHMAIKIWKCMIGNYKSDLKETGNLLVVGLLDDNRVPEAVKYAVDMIDRWIKLDSSTLSKLKQSLTYAGKAFVYDVLLRKWKTR</sequence>
<dbReference type="PROSITE" id="PS51375">
    <property type="entry name" value="PPR"/>
    <property type="match status" value="3"/>
</dbReference>
<protein>
    <recommendedName>
        <fullName evidence="5">Pentatricopeptide repeat-containing protein</fullName>
    </recommendedName>
</protein>
<dbReference type="InterPro" id="IPR002885">
    <property type="entry name" value="PPR_rpt"/>
</dbReference>
<dbReference type="Gene3D" id="1.25.40.10">
    <property type="entry name" value="Tetratricopeptide repeat domain"/>
    <property type="match status" value="2"/>
</dbReference>
<dbReference type="Proteomes" id="UP001642360">
    <property type="component" value="Unassembled WGS sequence"/>
</dbReference>
<accession>A0ABC8S2Z8</accession>
<organism evidence="3 4">
    <name type="scientific">Ilex paraguariensis</name>
    <name type="common">yerba mate</name>
    <dbReference type="NCBI Taxonomy" id="185542"/>
    <lineage>
        <taxon>Eukaryota</taxon>
        <taxon>Viridiplantae</taxon>
        <taxon>Streptophyta</taxon>
        <taxon>Embryophyta</taxon>
        <taxon>Tracheophyta</taxon>
        <taxon>Spermatophyta</taxon>
        <taxon>Magnoliopsida</taxon>
        <taxon>eudicotyledons</taxon>
        <taxon>Gunneridae</taxon>
        <taxon>Pentapetalae</taxon>
        <taxon>asterids</taxon>
        <taxon>campanulids</taxon>
        <taxon>Aquifoliales</taxon>
        <taxon>Aquifoliaceae</taxon>
        <taxon>Ilex</taxon>
    </lineage>
</organism>
<feature type="repeat" description="PPR" evidence="2">
    <location>
        <begin position="168"/>
        <end position="202"/>
    </location>
</feature>
<name>A0ABC8S2Z8_9AQUA</name>
<keyword evidence="4" id="KW-1185">Reference proteome</keyword>
<dbReference type="InterPro" id="IPR051222">
    <property type="entry name" value="PPR/CCM1_RNA-binding"/>
</dbReference>
<gene>
    <name evidence="3" type="ORF">ILEXP_LOCUS18784</name>
</gene>